<protein>
    <submittedName>
        <fullName evidence="1">Uncharacterized protein</fullName>
    </submittedName>
</protein>
<sequence length="116" mass="13649">MRIEDLFKLENTKREYKHSVIINFYYGYQELDELHNLESKLRILLFDKGIGELDGHEINVDGSDGTLFLYGHNAEELYKTIEPILLNTPFMKKAEVYLRFGDMRDTSAPEIDFILK</sequence>
<gene>
    <name evidence="1" type="ORF">ACFSR3_17215</name>
</gene>
<name>A0ABW5NYZ5_9FLAO</name>
<reference evidence="2" key="1">
    <citation type="journal article" date="2019" name="Int. J. Syst. Evol. Microbiol.">
        <title>The Global Catalogue of Microorganisms (GCM) 10K type strain sequencing project: providing services to taxonomists for standard genome sequencing and annotation.</title>
        <authorList>
            <consortium name="The Broad Institute Genomics Platform"/>
            <consortium name="The Broad Institute Genome Sequencing Center for Infectious Disease"/>
            <person name="Wu L."/>
            <person name="Ma J."/>
        </authorList>
    </citation>
    <scope>NUCLEOTIDE SEQUENCE [LARGE SCALE GENOMIC DNA]</scope>
    <source>
        <strain evidence="2">KCTC 42107</strain>
    </source>
</reference>
<dbReference type="RefSeq" id="WP_379822776.1">
    <property type="nucleotide sequence ID" value="NZ_JBHUMD010000030.1"/>
</dbReference>
<evidence type="ECO:0000313" key="1">
    <source>
        <dbReference type="EMBL" id="MFD2603808.1"/>
    </source>
</evidence>
<dbReference type="Proteomes" id="UP001597480">
    <property type="component" value="Unassembled WGS sequence"/>
</dbReference>
<accession>A0ABW5NYZ5</accession>
<proteinExistence type="predicted"/>
<comment type="caution">
    <text evidence="1">The sequence shown here is derived from an EMBL/GenBank/DDBJ whole genome shotgun (WGS) entry which is preliminary data.</text>
</comment>
<organism evidence="1 2">
    <name type="scientific">Flavobacterium suzhouense</name>
    <dbReference type="NCBI Taxonomy" id="1529638"/>
    <lineage>
        <taxon>Bacteria</taxon>
        <taxon>Pseudomonadati</taxon>
        <taxon>Bacteroidota</taxon>
        <taxon>Flavobacteriia</taxon>
        <taxon>Flavobacteriales</taxon>
        <taxon>Flavobacteriaceae</taxon>
        <taxon>Flavobacterium</taxon>
    </lineage>
</organism>
<evidence type="ECO:0000313" key="2">
    <source>
        <dbReference type="Proteomes" id="UP001597480"/>
    </source>
</evidence>
<keyword evidence="2" id="KW-1185">Reference proteome</keyword>
<dbReference type="EMBL" id="JBHUMD010000030">
    <property type="protein sequence ID" value="MFD2603808.1"/>
    <property type="molecule type" value="Genomic_DNA"/>
</dbReference>